<dbReference type="AlphaFoldDB" id="A0A4P6JVS8"/>
<evidence type="ECO:0000256" key="7">
    <source>
        <dbReference type="SAM" id="Phobius"/>
    </source>
</evidence>
<dbReference type="InterPro" id="IPR011701">
    <property type="entry name" value="MFS"/>
</dbReference>
<dbReference type="GO" id="GO:0005886">
    <property type="term" value="C:plasma membrane"/>
    <property type="evidence" value="ECO:0007669"/>
    <property type="project" value="UniProtKB-SubCell"/>
</dbReference>
<evidence type="ECO:0000256" key="5">
    <source>
        <dbReference type="ARBA" id="ARBA00022989"/>
    </source>
</evidence>
<dbReference type="GO" id="GO:0022857">
    <property type="term" value="F:transmembrane transporter activity"/>
    <property type="evidence" value="ECO:0007669"/>
    <property type="project" value="InterPro"/>
</dbReference>
<dbReference type="KEGG" id="kbs:EPA93_28895"/>
<feature type="transmembrane region" description="Helical" evidence="7">
    <location>
        <begin position="33"/>
        <end position="58"/>
    </location>
</feature>
<accession>A0A4P6JVS8</accession>
<keyword evidence="6 7" id="KW-0472">Membrane</keyword>
<feature type="transmembrane region" description="Helical" evidence="7">
    <location>
        <begin position="64"/>
        <end position="86"/>
    </location>
</feature>
<feature type="transmembrane region" description="Helical" evidence="7">
    <location>
        <begin position="440"/>
        <end position="461"/>
    </location>
</feature>
<evidence type="ECO:0000259" key="8">
    <source>
        <dbReference type="PROSITE" id="PS50850"/>
    </source>
</evidence>
<feature type="transmembrane region" description="Helical" evidence="7">
    <location>
        <begin position="373"/>
        <end position="392"/>
    </location>
</feature>
<dbReference type="SUPFAM" id="SSF103473">
    <property type="entry name" value="MFS general substrate transporter"/>
    <property type="match status" value="1"/>
</dbReference>
<keyword evidence="4 7" id="KW-0812">Transmembrane</keyword>
<evidence type="ECO:0000256" key="3">
    <source>
        <dbReference type="ARBA" id="ARBA00022475"/>
    </source>
</evidence>
<dbReference type="RefSeq" id="WP_129890845.1">
    <property type="nucleotide sequence ID" value="NZ_CP035758.1"/>
</dbReference>
<dbReference type="Proteomes" id="UP000290365">
    <property type="component" value="Chromosome"/>
</dbReference>
<dbReference type="OrthoDB" id="7820830at2"/>
<dbReference type="PANTHER" id="PTHR43266">
    <property type="entry name" value="MACROLIDE-EFFLUX PROTEIN"/>
    <property type="match status" value="1"/>
</dbReference>
<sequence>MSIITEEPSRSGSPEQPSQAVTSSWQVLKNRNFLLLWMAQLISLTILNAANYGLIVLVQDTTNSVILVGLAIIAFQLPAFPFGAIAGVIVDWFDKRQVLWISNALRMGTMLLMCLSLLSNPTNIWPLFILIFLTALIGQFFTPAEGSSIPLLVGERELMPALALFNITLTVSMVIGFLLLGGLVTTLFPPFTLQLGSLVLHMKSIDMLFLMVALLYGVCTILILCIPARAFEQAHVNNNNNKPTNVTTREAIVHLWHDMVEGWNIVRADHLLFFSVIQLSVIGIIMLLVGELAGTFVTAILHRPAADMALILAPAGIGLVGASVLAPRITERFEKMKLTTTGLIALAAGFMLLIVSQKIAFWLDPAHGAESPFLLIFTMALVFFLGAALGLINVPTQTLMQERAPEEGRARVISLQFMMYNIGSIPVLLFAAVIAKVLDINWLVVVVSASLLLFCWWGRWYTGKQGLLHFK</sequence>
<feature type="domain" description="Major facilitator superfamily (MFS) profile" evidence="8">
    <location>
        <begin position="264"/>
        <end position="471"/>
    </location>
</feature>
<feature type="transmembrane region" description="Helical" evidence="7">
    <location>
        <begin position="338"/>
        <end position="361"/>
    </location>
</feature>
<proteinExistence type="predicted"/>
<dbReference type="Pfam" id="PF07690">
    <property type="entry name" value="MFS_1"/>
    <property type="match status" value="1"/>
</dbReference>
<gene>
    <name evidence="9" type="ORF">EPA93_28895</name>
</gene>
<feature type="transmembrane region" description="Helical" evidence="7">
    <location>
        <begin position="208"/>
        <end position="226"/>
    </location>
</feature>
<dbReference type="CDD" id="cd06173">
    <property type="entry name" value="MFS_MefA_like"/>
    <property type="match status" value="1"/>
</dbReference>
<evidence type="ECO:0000256" key="1">
    <source>
        <dbReference type="ARBA" id="ARBA00004651"/>
    </source>
</evidence>
<dbReference type="PROSITE" id="PS00217">
    <property type="entry name" value="SUGAR_TRANSPORT_2"/>
    <property type="match status" value="1"/>
</dbReference>
<feature type="transmembrane region" description="Helical" evidence="7">
    <location>
        <begin position="271"/>
        <end position="302"/>
    </location>
</feature>
<evidence type="ECO:0000256" key="6">
    <source>
        <dbReference type="ARBA" id="ARBA00023136"/>
    </source>
</evidence>
<comment type="subcellular location">
    <subcellularLocation>
        <location evidence="1">Cell membrane</location>
        <topology evidence="1">Multi-pass membrane protein</topology>
    </subcellularLocation>
</comment>
<dbReference type="InterPro" id="IPR036259">
    <property type="entry name" value="MFS_trans_sf"/>
</dbReference>
<evidence type="ECO:0000313" key="10">
    <source>
        <dbReference type="Proteomes" id="UP000290365"/>
    </source>
</evidence>
<keyword evidence="2" id="KW-0813">Transport</keyword>
<dbReference type="InterPro" id="IPR005829">
    <property type="entry name" value="Sugar_transporter_CS"/>
</dbReference>
<feature type="transmembrane region" description="Helical" evidence="7">
    <location>
        <begin position="308"/>
        <end position="326"/>
    </location>
</feature>
<feature type="transmembrane region" description="Helical" evidence="7">
    <location>
        <begin position="163"/>
        <end position="188"/>
    </location>
</feature>
<feature type="transmembrane region" description="Helical" evidence="7">
    <location>
        <begin position="413"/>
        <end position="434"/>
    </location>
</feature>
<protein>
    <submittedName>
        <fullName evidence="9">MFS transporter</fullName>
    </submittedName>
</protein>
<keyword evidence="5 7" id="KW-1133">Transmembrane helix</keyword>
<evidence type="ECO:0000313" key="9">
    <source>
        <dbReference type="EMBL" id="QBD79779.1"/>
    </source>
</evidence>
<feature type="transmembrane region" description="Helical" evidence="7">
    <location>
        <begin position="98"/>
        <end position="118"/>
    </location>
</feature>
<organism evidence="9 10">
    <name type="scientific">Ktedonosporobacter rubrisoli</name>
    <dbReference type="NCBI Taxonomy" id="2509675"/>
    <lineage>
        <taxon>Bacteria</taxon>
        <taxon>Bacillati</taxon>
        <taxon>Chloroflexota</taxon>
        <taxon>Ktedonobacteria</taxon>
        <taxon>Ktedonobacterales</taxon>
        <taxon>Ktedonosporobacteraceae</taxon>
        <taxon>Ktedonosporobacter</taxon>
    </lineage>
</organism>
<dbReference type="InterPro" id="IPR020846">
    <property type="entry name" value="MFS_dom"/>
</dbReference>
<evidence type="ECO:0000256" key="4">
    <source>
        <dbReference type="ARBA" id="ARBA00022692"/>
    </source>
</evidence>
<feature type="transmembrane region" description="Helical" evidence="7">
    <location>
        <begin position="124"/>
        <end position="142"/>
    </location>
</feature>
<keyword evidence="10" id="KW-1185">Reference proteome</keyword>
<evidence type="ECO:0000256" key="2">
    <source>
        <dbReference type="ARBA" id="ARBA00022448"/>
    </source>
</evidence>
<dbReference type="Gene3D" id="1.20.1250.20">
    <property type="entry name" value="MFS general substrate transporter like domains"/>
    <property type="match status" value="1"/>
</dbReference>
<dbReference type="PANTHER" id="PTHR43266:SF2">
    <property type="entry name" value="MAJOR FACILITATOR SUPERFAMILY (MFS) PROFILE DOMAIN-CONTAINING PROTEIN"/>
    <property type="match status" value="1"/>
</dbReference>
<dbReference type="EMBL" id="CP035758">
    <property type="protein sequence ID" value="QBD79779.1"/>
    <property type="molecule type" value="Genomic_DNA"/>
</dbReference>
<reference evidence="9 10" key="1">
    <citation type="submission" date="2019-01" db="EMBL/GenBank/DDBJ databases">
        <title>Ktedonosporobacter rubrisoli SCAWS-G2.</title>
        <authorList>
            <person name="Huang Y."/>
            <person name="Yan B."/>
        </authorList>
    </citation>
    <scope>NUCLEOTIDE SEQUENCE [LARGE SCALE GENOMIC DNA]</scope>
    <source>
        <strain evidence="9 10">SCAWS-G2</strain>
    </source>
</reference>
<dbReference type="PROSITE" id="PS50850">
    <property type="entry name" value="MFS"/>
    <property type="match status" value="1"/>
</dbReference>
<name>A0A4P6JVS8_KTERU</name>
<keyword evidence="3" id="KW-1003">Cell membrane</keyword>